<comment type="caution">
    <text evidence="1">The sequence shown here is derived from an EMBL/GenBank/DDBJ whole genome shotgun (WGS) entry which is preliminary data.</text>
</comment>
<dbReference type="AlphaFoldDB" id="A0A5C6T061"/>
<gene>
    <name evidence="1" type="ORF">FocTR4_00001345</name>
</gene>
<protein>
    <submittedName>
        <fullName evidence="1">Uncharacterized protein</fullName>
    </submittedName>
</protein>
<sequence>MVCEAADAGGNRDQWGLLPGPAIRGKNYNRSKPKMEFGLVARPPEEKGFERVGSASSLQKANCEIATTYAATVQAKKLVSYI</sequence>
<name>A0A5C6T061_FUSOC</name>
<accession>A0A5C6T061</accession>
<proteinExistence type="predicted"/>
<organism evidence="1 2">
    <name type="scientific">Fusarium oxysporum f. sp. cubense</name>
    <dbReference type="NCBI Taxonomy" id="61366"/>
    <lineage>
        <taxon>Eukaryota</taxon>
        <taxon>Fungi</taxon>
        <taxon>Dikarya</taxon>
        <taxon>Ascomycota</taxon>
        <taxon>Pezizomycotina</taxon>
        <taxon>Sordariomycetes</taxon>
        <taxon>Hypocreomycetidae</taxon>
        <taxon>Hypocreales</taxon>
        <taxon>Nectriaceae</taxon>
        <taxon>Fusarium</taxon>
        <taxon>Fusarium oxysporum species complex</taxon>
    </lineage>
</organism>
<reference evidence="1 2" key="1">
    <citation type="submission" date="2019-07" db="EMBL/GenBank/DDBJ databases">
        <title>The First High-Quality Draft Genome Sequence of the Causal Agent of the Current Panama Disease Epidemic.</title>
        <authorList>
            <person name="Warmington R.J."/>
            <person name="Kay W."/>
            <person name="Jeffries A."/>
            <person name="Bebber D."/>
            <person name="Moore K."/>
            <person name="Studholme D.J."/>
        </authorList>
    </citation>
    <scope>NUCLEOTIDE SEQUENCE [LARGE SCALE GENOMIC DNA]</scope>
    <source>
        <strain evidence="1 2">TR4</strain>
    </source>
</reference>
<evidence type="ECO:0000313" key="2">
    <source>
        <dbReference type="Proteomes" id="UP000321331"/>
    </source>
</evidence>
<dbReference type="Proteomes" id="UP000321331">
    <property type="component" value="Unassembled WGS sequence"/>
</dbReference>
<dbReference type="EMBL" id="VMNF01000007">
    <property type="protein sequence ID" value="TXC04066.1"/>
    <property type="molecule type" value="Genomic_DNA"/>
</dbReference>
<evidence type="ECO:0000313" key="1">
    <source>
        <dbReference type="EMBL" id="TXC04066.1"/>
    </source>
</evidence>